<dbReference type="AlphaFoldDB" id="S4YBH5"/>
<dbReference type="EMBL" id="CP003969">
    <property type="protein sequence ID" value="AGP42219.1"/>
    <property type="molecule type" value="Genomic_DNA"/>
</dbReference>
<feature type="region of interest" description="Disordered" evidence="1">
    <location>
        <begin position="28"/>
        <end position="50"/>
    </location>
</feature>
<dbReference type="PATRIC" id="fig|1254432.3.peg.11631"/>
<gene>
    <name evidence="2" type="ORF">SCE1572_51585</name>
</gene>
<organism evidence="2 3">
    <name type="scientific">Sorangium cellulosum So0157-2</name>
    <dbReference type="NCBI Taxonomy" id="1254432"/>
    <lineage>
        <taxon>Bacteria</taxon>
        <taxon>Pseudomonadati</taxon>
        <taxon>Myxococcota</taxon>
        <taxon>Polyangia</taxon>
        <taxon>Polyangiales</taxon>
        <taxon>Polyangiaceae</taxon>
        <taxon>Sorangium</taxon>
    </lineage>
</organism>
<protein>
    <submittedName>
        <fullName evidence="2">Uncharacterized protein</fullName>
    </submittedName>
</protein>
<evidence type="ECO:0000313" key="3">
    <source>
        <dbReference type="Proteomes" id="UP000014803"/>
    </source>
</evidence>
<dbReference type="KEGG" id="scu:SCE1572_51585"/>
<dbReference type="Proteomes" id="UP000014803">
    <property type="component" value="Chromosome"/>
</dbReference>
<proteinExistence type="predicted"/>
<accession>S4YBH5</accession>
<evidence type="ECO:0000313" key="2">
    <source>
        <dbReference type="EMBL" id="AGP42219.1"/>
    </source>
</evidence>
<name>S4YBH5_SORCE</name>
<sequence length="50" mass="5039">MPGVAAAIASIRTRGSPGPEAPVLRTALPPPCDREAGVNENSAATRLEVA</sequence>
<evidence type="ECO:0000256" key="1">
    <source>
        <dbReference type="SAM" id="MobiDB-lite"/>
    </source>
</evidence>
<dbReference type="HOGENOM" id="CLU_3122753_0_0_7"/>
<reference evidence="2 3" key="1">
    <citation type="journal article" date="2013" name="Sci. Rep.">
        <title>Extraordinary expansion of a Sorangium cellulosum genome from an alkaline milieu.</title>
        <authorList>
            <person name="Han K."/>
            <person name="Li Z.F."/>
            <person name="Peng R."/>
            <person name="Zhu L.P."/>
            <person name="Zhou T."/>
            <person name="Wang L.G."/>
            <person name="Li S.G."/>
            <person name="Zhang X.B."/>
            <person name="Hu W."/>
            <person name="Wu Z.H."/>
            <person name="Qin N."/>
            <person name="Li Y.Z."/>
        </authorList>
    </citation>
    <scope>NUCLEOTIDE SEQUENCE [LARGE SCALE GENOMIC DNA]</scope>
    <source>
        <strain evidence="2 3">So0157-2</strain>
    </source>
</reference>